<comment type="caution">
    <text evidence="2">The sequence shown here is derived from an EMBL/GenBank/DDBJ whole genome shotgun (WGS) entry which is preliminary data.</text>
</comment>
<dbReference type="RefSeq" id="WP_062698655.1">
    <property type="nucleotide sequence ID" value="NZ_LLZG01000015.1"/>
</dbReference>
<evidence type="ECO:0000256" key="1">
    <source>
        <dbReference type="SAM" id="SignalP"/>
    </source>
</evidence>
<sequence>MRSHPARRLRRALLPSMLAAGLLLGGTMPTHAATAAAPAAVSVTDDSVSLSWSAVSGATAYLVIDDRAHEVLWRGEQTAATLPVQAPTSVSVLVVALTEQGPRLVAKTLATIPDAASGLTPLTAVTTPTGTTLGWGALPDAADYEITADGTHLTTTAAVQVPTDTALGETTEYTIDAELDLPAEEITADTVTRSTYGVEVTPATTDVSQTPSDAQPGDTLPANVRTLTTSRTTYETYIPMSYLQGESWSFGFPCESADDNAPWFSGDGRSTGYDTGKYRTKAASNHYWTSASTWTSKGISPTKRYRKVGSTYYYDSQRTAGGDGFIIRPLQNDGRYARTVIEHNVGNPYCTGIADISYDNQQDLYQNGSHWIYGAHDKMPNHQFYRYDQYSDGTYYLKLVFDHPLEDPKCLAGWMGGCSAHQYQYTR</sequence>
<name>A0A0X3VK26_9ACTN</name>
<feature type="signal peptide" evidence="1">
    <location>
        <begin position="1"/>
        <end position="32"/>
    </location>
</feature>
<accession>A0A0X3VK26</accession>
<protein>
    <recommendedName>
        <fullName evidence="4">Fibronectin type-III domain-containing protein</fullName>
    </recommendedName>
</protein>
<organism evidence="2 3">
    <name type="scientific">Streptomyces regalis</name>
    <dbReference type="NCBI Taxonomy" id="68262"/>
    <lineage>
        <taxon>Bacteria</taxon>
        <taxon>Bacillati</taxon>
        <taxon>Actinomycetota</taxon>
        <taxon>Actinomycetes</taxon>
        <taxon>Kitasatosporales</taxon>
        <taxon>Streptomycetaceae</taxon>
        <taxon>Streptomyces</taxon>
    </lineage>
</organism>
<dbReference type="Proteomes" id="UP000053923">
    <property type="component" value="Unassembled WGS sequence"/>
</dbReference>
<evidence type="ECO:0000313" key="3">
    <source>
        <dbReference type="Proteomes" id="UP000053923"/>
    </source>
</evidence>
<dbReference type="OrthoDB" id="5197193at2"/>
<evidence type="ECO:0008006" key="4">
    <source>
        <dbReference type="Google" id="ProtNLM"/>
    </source>
</evidence>
<reference evidence="3" key="1">
    <citation type="submission" date="2015-10" db="EMBL/GenBank/DDBJ databases">
        <authorList>
            <person name="Ju K.-S."/>
            <person name="Doroghazi J.R."/>
            <person name="Metcalf W.W."/>
        </authorList>
    </citation>
    <scope>NUCLEOTIDE SEQUENCE [LARGE SCALE GENOMIC DNA]</scope>
    <source>
        <strain evidence="3">NRRL 3151</strain>
    </source>
</reference>
<keyword evidence="1" id="KW-0732">Signal</keyword>
<keyword evidence="3" id="KW-1185">Reference proteome</keyword>
<dbReference type="EMBL" id="LLZG01000015">
    <property type="protein sequence ID" value="KUL45143.1"/>
    <property type="molecule type" value="Genomic_DNA"/>
</dbReference>
<evidence type="ECO:0000313" key="2">
    <source>
        <dbReference type="EMBL" id="KUL45143.1"/>
    </source>
</evidence>
<dbReference type="AlphaFoldDB" id="A0A0X3VK26"/>
<feature type="chain" id="PRO_5007055980" description="Fibronectin type-III domain-containing protein" evidence="1">
    <location>
        <begin position="33"/>
        <end position="427"/>
    </location>
</feature>
<gene>
    <name evidence="2" type="ORF">ADL12_04350</name>
</gene>
<proteinExistence type="predicted"/>